<proteinExistence type="predicted"/>
<dbReference type="SUPFAM" id="SSF54495">
    <property type="entry name" value="UBC-like"/>
    <property type="match status" value="1"/>
</dbReference>
<dbReference type="EMBL" id="JBAMMX010000021">
    <property type="protein sequence ID" value="KAK6920385.1"/>
    <property type="molecule type" value="Genomic_DNA"/>
</dbReference>
<dbReference type="CDD" id="cd23818">
    <property type="entry name" value="RWD_RNF25"/>
    <property type="match status" value="1"/>
</dbReference>
<feature type="region of interest" description="Disordered" evidence="2">
    <location>
        <begin position="254"/>
        <end position="315"/>
    </location>
</feature>
<evidence type="ECO:0000259" key="4">
    <source>
        <dbReference type="PROSITE" id="PS50908"/>
    </source>
</evidence>
<dbReference type="Pfam" id="PF05773">
    <property type="entry name" value="RWD"/>
    <property type="match status" value="1"/>
</dbReference>
<dbReference type="GO" id="GO:0005634">
    <property type="term" value="C:nucleus"/>
    <property type="evidence" value="ECO:0007669"/>
    <property type="project" value="TreeGrafter"/>
</dbReference>
<evidence type="ECO:0000259" key="3">
    <source>
        <dbReference type="PROSITE" id="PS50089"/>
    </source>
</evidence>
<keyword evidence="1" id="KW-0479">Metal-binding</keyword>
<reference evidence="5 6" key="1">
    <citation type="submission" date="2023-12" db="EMBL/GenBank/DDBJ databases">
        <title>A high-quality genome assembly for Dillenia turbinata (Dilleniales).</title>
        <authorList>
            <person name="Chanderbali A."/>
        </authorList>
    </citation>
    <scope>NUCLEOTIDE SEQUENCE [LARGE SCALE GENOMIC DNA]</scope>
    <source>
        <strain evidence="5">LSX21</strain>
        <tissue evidence="5">Leaf</tissue>
    </source>
</reference>
<evidence type="ECO:0000313" key="6">
    <source>
        <dbReference type="Proteomes" id="UP001370490"/>
    </source>
</evidence>
<keyword evidence="1" id="KW-0863">Zinc-finger</keyword>
<comment type="caution">
    <text evidence="5">The sequence shown here is derived from an EMBL/GenBank/DDBJ whole genome shotgun (WGS) entry which is preliminary data.</text>
</comment>
<dbReference type="Gene3D" id="3.30.40.10">
    <property type="entry name" value="Zinc/RING finger domain, C3HC4 (zinc finger)"/>
    <property type="match status" value="1"/>
</dbReference>
<name>A0AAN8Z236_9MAGN</name>
<dbReference type="PANTHER" id="PTHR13198">
    <property type="entry name" value="RING FINGER PROTEIN 25"/>
    <property type="match status" value="1"/>
</dbReference>
<feature type="domain" description="RING-type" evidence="3">
    <location>
        <begin position="122"/>
        <end position="167"/>
    </location>
</feature>
<dbReference type="GO" id="GO:0008270">
    <property type="term" value="F:zinc ion binding"/>
    <property type="evidence" value="ECO:0007669"/>
    <property type="project" value="UniProtKB-KW"/>
</dbReference>
<dbReference type="GO" id="GO:0010468">
    <property type="term" value="P:regulation of gene expression"/>
    <property type="evidence" value="ECO:0007669"/>
    <property type="project" value="UniProtKB-ARBA"/>
</dbReference>
<dbReference type="InterPro" id="IPR039133">
    <property type="entry name" value="RNF25"/>
</dbReference>
<feature type="compositionally biased region" description="Basic and acidic residues" evidence="2">
    <location>
        <begin position="304"/>
        <end position="315"/>
    </location>
</feature>
<dbReference type="GO" id="GO:0061630">
    <property type="term" value="F:ubiquitin protein ligase activity"/>
    <property type="evidence" value="ECO:0007669"/>
    <property type="project" value="InterPro"/>
</dbReference>
<dbReference type="PROSITE" id="PS50908">
    <property type="entry name" value="RWD"/>
    <property type="match status" value="1"/>
</dbReference>
<dbReference type="GO" id="GO:0051246">
    <property type="term" value="P:regulation of protein metabolic process"/>
    <property type="evidence" value="ECO:0007669"/>
    <property type="project" value="UniProtKB-ARBA"/>
</dbReference>
<dbReference type="Proteomes" id="UP001370490">
    <property type="component" value="Unassembled WGS sequence"/>
</dbReference>
<evidence type="ECO:0000256" key="2">
    <source>
        <dbReference type="SAM" id="MobiDB-lite"/>
    </source>
</evidence>
<keyword evidence="6" id="KW-1185">Reference proteome</keyword>
<dbReference type="Gene3D" id="3.10.110.10">
    <property type="entry name" value="Ubiquitin Conjugating Enzyme"/>
    <property type="match status" value="1"/>
</dbReference>
<dbReference type="AlphaFoldDB" id="A0AAN8Z236"/>
<dbReference type="SUPFAM" id="SSF57850">
    <property type="entry name" value="RING/U-box"/>
    <property type="match status" value="1"/>
</dbReference>
<feature type="domain" description="RWD" evidence="4">
    <location>
        <begin position="9"/>
        <end position="115"/>
    </location>
</feature>
<dbReference type="GO" id="GO:0016567">
    <property type="term" value="P:protein ubiquitination"/>
    <property type="evidence" value="ECO:0007669"/>
    <property type="project" value="TreeGrafter"/>
</dbReference>
<dbReference type="InterPro" id="IPR001841">
    <property type="entry name" value="Znf_RING"/>
</dbReference>
<dbReference type="GO" id="GO:0033554">
    <property type="term" value="P:cellular response to stress"/>
    <property type="evidence" value="ECO:0007669"/>
    <property type="project" value="UniProtKB-ARBA"/>
</dbReference>
<dbReference type="SMART" id="SM00591">
    <property type="entry name" value="RWD"/>
    <property type="match status" value="1"/>
</dbReference>
<evidence type="ECO:0000256" key="1">
    <source>
        <dbReference type="PROSITE-ProRule" id="PRU00175"/>
    </source>
</evidence>
<dbReference type="InterPro" id="IPR006575">
    <property type="entry name" value="RWD_dom"/>
</dbReference>
<accession>A0AAN8Z236</accession>
<organism evidence="5 6">
    <name type="scientific">Dillenia turbinata</name>
    <dbReference type="NCBI Taxonomy" id="194707"/>
    <lineage>
        <taxon>Eukaryota</taxon>
        <taxon>Viridiplantae</taxon>
        <taxon>Streptophyta</taxon>
        <taxon>Embryophyta</taxon>
        <taxon>Tracheophyta</taxon>
        <taxon>Spermatophyta</taxon>
        <taxon>Magnoliopsida</taxon>
        <taxon>eudicotyledons</taxon>
        <taxon>Gunneridae</taxon>
        <taxon>Pentapetalae</taxon>
        <taxon>Dilleniales</taxon>
        <taxon>Dilleniaceae</taxon>
        <taxon>Dillenia</taxon>
    </lineage>
</organism>
<dbReference type="PROSITE" id="PS50089">
    <property type="entry name" value="ZF_RING_2"/>
    <property type="match status" value="1"/>
</dbReference>
<dbReference type="PANTHER" id="PTHR13198:SF4">
    <property type="entry name" value="E3 UBIQUITIN-PROTEIN LIGASE RNF25"/>
    <property type="match status" value="1"/>
</dbReference>
<evidence type="ECO:0000313" key="5">
    <source>
        <dbReference type="EMBL" id="KAK6920385.1"/>
    </source>
</evidence>
<dbReference type="InterPro" id="IPR013083">
    <property type="entry name" value="Znf_RING/FYVE/PHD"/>
</dbReference>
<protein>
    <submittedName>
        <fullName evidence="5">RWD domain</fullName>
    </submittedName>
</protein>
<dbReference type="InterPro" id="IPR016135">
    <property type="entry name" value="UBQ-conjugating_enzyme/RWD"/>
</dbReference>
<sequence length="315" mass="35549">MAEKEEIVAEVEALEAVYGDDCVVVETFPPHIHLHIKPRTADDSSLQFVEVLLRVRAGPKYPKEPPQIVIIDSKGLDEQRQKHLISSIQERASELSNNLMLVVLCEEAVEKLSHMNHPDGDCPLCLNPLLSEDEWKNSVPFMKLMSCFHCFHRGDMGRNTGNCPVCRKAFDIKDIEHVLDVHSSQLNVNVAEAHDEESVLQSELENIRRQKFESIFSLQQENGGLIEPKKDEVLLPGMYLPQLNAPPAIAYTEETTEQQTRAQTVSSGRNLRGSSNRPRGSGHRSMGMGKQRAQNPKKQARQWVKRENSTPDSSR</sequence>
<feature type="compositionally biased region" description="Low complexity" evidence="2">
    <location>
        <begin position="257"/>
        <end position="285"/>
    </location>
</feature>
<dbReference type="GO" id="GO:0009893">
    <property type="term" value="P:positive regulation of metabolic process"/>
    <property type="evidence" value="ECO:0007669"/>
    <property type="project" value="UniProtKB-ARBA"/>
</dbReference>
<gene>
    <name evidence="5" type="ORF">RJ641_016289</name>
</gene>
<keyword evidence="1" id="KW-0862">Zinc</keyword>
<dbReference type="FunFam" id="3.10.110.10:FF:000050">
    <property type="entry name" value="eIF-2-alpha kinase GCN2"/>
    <property type="match status" value="1"/>
</dbReference>